<evidence type="ECO:0000256" key="1">
    <source>
        <dbReference type="ARBA" id="ARBA00008383"/>
    </source>
</evidence>
<comment type="similarity">
    <text evidence="1">Belongs to the CoA-transferase III family.</text>
</comment>
<name>A0A9W9G029_9EURO</name>
<dbReference type="InterPro" id="IPR052985">
    <property type="entry name" value="CoA-trans_III_biosynth/detox"/>
</dbReference>
<dbReference type="Gene3D" id="3.40.50.10540">
    <property type="entry name" value="Crotonobetainyl-coa:carnitine coa-transferase, domain 1"/>
    <property type="match status" value="1"/>
</dbReference>
<protein>
    <recommendedName>
        <fullName evidence="4">CoA transferase</fullName>
    </recommendedName>
</protein>
<gene>
    <name evidence="2" type="ORF">N7532_002291</name>
</gene>
<comment type="caution">
    <text evidence="2">The sequence shown here is derived from an EMBL/GenBank/DDBJ whole genome shotgun (WGS) entry which is preliminary data.</text>
</comment>
<dbReference type="PANTHER" id="PTHR48229">
    <property type="entry name" value="CAIB/BAIF FAMILY ENZYME (AFU_ORTHOLOGUE AFUA_1G05360)-RELATED"/>
    <property type="match status" value="1"/>
</dbReference>
<reference evidence="2" key="1">
    <citation type="submission" date="2022-11" db="EMBL/GenBank/DDBJ databases">
        <authorList>
            <person name="Petersen C."/>
        </authorList>
    </citation>
    <scope>NUCLEOTIDE SEQUENCE</scope>
    <source>
        <strain evidence="2">IBT 30761</strain>
    </source>
</reference>
<dbReference type="RefSeq" id="XP_056477757.1">
    <property type="nucleotide sequence ID" value="XM_056614785.1"/>
</dbReference>
<dbReference type="GO" id="GO:0003824">
    <property type="term" value="F:catalytic activity"/>
    <property type="evidence" value="ECO:0007669"/>
    <property type="project" value="InterPro"/>
</dbReference>
<dbReference type="Pfam" id="PF02515">
    <property type="entry name" value="CoA_transf_3"/>
    <property type="match status" value="1"/>
</dbReference>
<dbReference type="Proteomes" id="UP001149074">
    <property type="component" value="Unassembled WGS sequence"/>
</dbReference>
<dbReference type="SUPFAM" id="SSF89796">
    <property type="entry name" value="CoA-transferase family III (CaiB/BaiF)"/>
    <property type="match status" value="1"/>
</dbReference>
<dbReference type="PANTHER" id="PTHR48229:SF1">
    <property type="entry name" value="ALPHA METHYLACYL-COA RACEMASE-RELATED"/>
    <property type="match status" value="1"/>
</dbReference>
<sequence length="175" mass="19139">MYDTQIGKRDAELDLKSVERKLAFCALFGDADVVLDGFRPGALERLGFGFGFVQSLAVRRGKGVVYARENTYGVAVFCHFVCLVLAGKVKGVSWAQGKFLGLDEPVVPLLPNSDYQTGIVGAIAITHALYRRAHEGGSYNVDTSLNQFNNWYLDLGLQDPDTAATIKAKDPDFMV</sequence>
<evidence type="ECO:0008006" key="4">
    <source>
        <dbReference type="Google" id="ProtNLM"/>
    </source>
</evidence>
<dbReference type="OrthoDB" id="2308815at2759"/>
<accession>A0A9W9G029</accession>
<dbReference type="InterPro" id="IPR003673">
    <property type="entry name" value="CoA-Trfase_fam_III"/>
</dbReference>
<dbReference type="AlphaFoldDB" id="A0A9W9G029"/>
<dbReference type="GeneID" id="81353764"/>
<reference evidence="2" key="2">
    <citation type="journal article" date="2023" name="IMA Fungus">
        <title>Comparative genomic study of the Penicillium genus elucidates a diverse pangenome and 15 lateral gene transfer events.</title>
        <authorList>
            <person name="Petersen C."/>
            <person name="Sorensen T."/>
            <person name="Nielsen M.R."/>
            <person name="Sondergaard T.E."/>
            <person name="Sorensen J.L."/>
            <person name="Fitzpatrick D.A."/>
            <person name="Frisvad J.C."/>
            <person name="Nielsen K.L."/>
        </authorList>
    </citation>
    <scope>NUCLEOTIDE SEQUENCE</scope>
    <source>
        <strain evidence="2">IBT 30761</strain>
    </source>
</reference>
<keyword evidence="3" id="KW-1185">Reference proteome</keyword>
<dbReference type="InterPro" id="IPR023606">
    <property type="entry name" value="CoA-Trfase_III_dom_1_sf"/>
</dbReference>
<evidence type="ECO:0000313" key="2">
    <source>
        <dbReference type="EMBL" id="KAJ5109646.1"/>
    </source>
</evidence>
<dbReference type="EMBL" id="JAPQKI010000003">
    <property type="protein sequence ID" value="KAJ5109646.1"/>
    <property type="molecule type" value="Genomic_DNA"/>
</dbReference>
<evidence type="ECO:0000313" key="3">
    <source>
        <dbReference type="Proteomes" id="UP001149074"/>
    </source>
</evidence>
<proteinExistence type="inferred from homology"/>
<organism evidence="2 3">
    <name type="scientific">Penicillium argentinense</name>
    <dbReference type="NCBI Taxonomy" id="1131581"/>
    <lineage>
        <taxon>Eukaryota</taxon>
        <taxon>Fungi</taxon>
        <taxon>Dikarya</taxon>
        <taxon>Ascomycota</taxon>
        <taxon>Pezizomycotina</taxon>
        <taxon>Eurotiomycetes</taxon>
        <taxon>Eurotiomycetidae</taxon>
        <taxon>Eurotiales</taxon>
        <taxon>Aspergillaceae</taxon>
        <taxon>Penicillium</taxon>
    </lineage>
</organism>